<accession>A0A448XSH6</accession>
<dbReference type="Proteomes" id="UP000784294">
    <property type="component" value="Unassembled WGS sequence"/>
</dbReference>
<evidence type="ECO:0000313" key="2">
    <source>
        <dbReference type="EMBL" id="VEL43909.1"/>
    </source>
</evidence>
<evidence type="ECO:0000313" key="3">
    <source>
        <dbReference type="Proteomes" id="UP000784294"/>
    </source>
</evidence>
<dbReference type="EMBL" id="CAAALY010286728">
    <property type="protein sequence ID" value="VEL43909.1"/>
    <property type="molecule type" value="Genomic_DNA"/>
</dbReference>
<name>A0A448XSH6_9PLAT</name>
<comment type="caution">
    <text evidence="2">The sequence shown here is derived from an EMBL/GenBank/DDBJ whole genome shotgun (WGS) entry which is preliminary data.</text>
</comment>
<sequence length="122" mass="12963">MKSNQKIEGGVNPHSITYLHDQSLFARVNMPPVPLRRYTTRTRDRLPIGELTKSVSRMAGARLSRGRGLTPTAQCGRDKRTVTHAIDITSAQRPASLGAGSNPVEGAVEGGGAEGAARVDAD</sequence>
<keyword evidence="3" id="KW-1185">Reference proteome</keyword>
<protein>
    <submittedName>
        <fullName evidence="2">Uncharacterized protein</fullName>
    </submittedName>
</protein>
<organism evidence="2 3">
    <name type="scientific">Protopolystoma xenopodis</name>
    <dbReference type="NCBI Taxonomy" id="117903"/>
    <lineage>
        <taxon>Eukaryota</taxon>
        <taxon>Metazoa</taxon>
        <taxon>Spiralia</taxon>
        <taxon>Lophotrochozoa</taxon>
        <taxon>Platyhelminthes</taxon>
        <taxon>Monogenea</taxon>
        <taxon>Polyopisthocotylea</taxon>
        <taxon>Polystomatidea</taxon>
        <taxon>Polystomatidae</taxon>
        <taxon>Protopolystoma</taxon>
    </lineage>
</organism>
<dbReference type="AlphaFoldDB" id="A0A448XSH6"/>
<gene>
    <name evidence="2" type="ORF">PXEA_LOCUS37349</name>
</gene>
<feature type="region of interest" description="Disordered" evidence="1">
    <location>
        <begin position="90"/>
        <end position="122"/>
    </location>
</feature>
<reference evidence="2" key="1">
    <citation type="submission" date="2018-11" db="EMBL/GenBank/DDBJ databases">
        <authorList>
            <consortium name="Pathogen Informatics"/>
        </authorList>
    </citation>
    <scope>NUCLEOTIDE SEQUENCE</scope>
</reference>
<proteinExistence type="predicted"/>
<evidence type="ECO:0000256" key="1">
    <source>
        <dbReference type="SAM" id="MobiDB-lite"/>
    </source>
</evidence>